<proteinExistence type="predicted"/>
<feature type="domain" description="Methyltransferase type 11" evidence="1">
    <location>
        <begin position="194"/>
        <end position="245"/>
    </location>
</feature>
<dbReference type="GO" id="GO:0008168">
    <property type="term" value="F:methyltransferase activity"/>
    <property type="evidence" value="ECO:0007669"/>
    <property type="project" value="UniProtKB-KW"/>
</dbReference>
<protein>
    <submittedName>
        <fullName evidence="2">Class I SAM-dependent methyltransferase</fullName>
        <ecNumber evidence="2">2.1.-.-</ecNumber>
    </submittedName>
</protein>
<accession>A0ABW5A3P3</accession>
<organism evidence="2 3">
    <name type="scientific">Rhodobacter lacus</name>
    <dbReference type="NCBI Taxonomy" id="1641972"/>
    <lineage>
        <taxon>Bacteria</taxon>
        <taxon>Pseudomonadati</taxon>
        <taxon>Pseudomonadota</taxon>
        <taxon>Alphaproteobacteria</taxon>
        <taxon>Rhodobacterales</taxon>
        <taxon>Rhodobacter group</taxon>
        <taxon>Rhodobacter</taxon>
    </lineage>
</organism>
<comment type="caution">
    <text evidence="2">The sequence shown here is derived from an EMBL/GenBank/DDBJ whole genome shotgun (WGS) entry which is preliminary data.</text>
</comment>
<dbReference type="InterPro" id="IPR013216">
    <property type="entry name" value="Methyltransf_11"/>
</dbReference>
<dbReference type="GO" id="GO:0032259">
    <property type="term" value="P:methylation"/>
    <property type="evidence" value="ECO:0007669"/>
    <property type="project" value="UniProtKB-KW"/>
</dbReference>
<name>A0ABW5A3P3_9RHOB</name>
<dbReference type="Pfam" id="PF08241">
    <property type="entry name" value="Methyltransf_11"/>
    <property type="match status" value="1"/>
</dbReference>
<evidence type="ECO:0000313" key="2">
    <source>
        <dbReference type="EMBL" id="MFD2172773.1"/>
    </source>
</evidence>
<sequence>MRASHAELIEREQRFPAGHRLGYPGYAEEMRKLCAEFEADFGPDPLSVNRVIAAFGALPPEAFSEPYRLDAEALERVSHTVQRKYVVRFKNIRRSWARLLEHMPELMVEGGPPRDVLEMSSAHGATLEVLRHFGHRAVGNDYANFLGWRDGPDSRFRDVNGAELSDTVDNHHLNSGDGPVTDWPYKPFIESQGLDVRLFDAGHVPYPFADKSFDSVLCFDAIDHYCHPKDWMTIIGEFTRLARQSVLVILNPVQQHLLTDESYMEPFRAFQSEMRSYRANGFSCIHAGLQRNRLTVFKLMHLG</sequence>
<evidence type="ECO:0000313" key="3">
    <source>
        <dbReference type="Proteomes" id="UP001597413"/>
    </source>
</evidence>
<keyword evidence="2" id="KW-0489">Methyltransferase</keyword>
<gene>
    <name evidence="2" type="ORF">ACFSM0_01590</name>
</gene>
<dbReference type="Gene3D" id="3.40.50.150">
    <property type="entry name" value="Vaccinia Virus protein VP39"/>
    <property type="match status" value="1"/>
</dbReference>
<dbReference type="RefSeq" id="WP_377386135.1">
    <property type="nucleotide sequence ID" value="NZ_JBHUIX010000002.1"/>
</dbReference>
<evidence type="ECO:0000259" key="1">
    <source>
        <dbReference type="Pfam" id="PF08241"/>
    </source>
</evidence>
<dbReference type="SUPFAM" id="SSF53335">
    <property type="entry name" value="S-adenosyl-L-methionine-dependent methyltransferases"/>
    <property type="match status" value="1"/>
</dbReference>
<keyword evidence="2" id="KW-0808">Transferase</keyword>
<dbReference type="EMBL" id="JBHUIX010000002">
    <property type="protein sequence ID" value="MFD2172773.1"/>
    <property type="molecule type" value="Genomic_DNA"/>
</dbReference>
<dbReference type="EC" id="2.1.-.-" evidence="2"/>
<dbReference type="InterPro" id="IPR029063">
    <property type="entry name" value="SAM-dependent_MTases_sf"/>
</dbReference>
<keyword evidence="3" id="KW-1185">Reference proteome</keyword>
<reference evidence="3" key="1">
    <citation type="journal article" date="2019" name="Int. J. Syst. Evol. Microbiol.">
        <title>The Global Catalogue of Microorganisms (GCM) 10K type strain sequencing project: providing services to taxonomists for standard genome sequencing and annotation.</title>
        <authorList>
            <consortium name="The Broad Institute Genomics Platform"/>
            <consortium name="The Broad Institute Genome Sequencing Center for Infectious Disease"/>
            <person name="Wu L."/>
            <person name="Ma J."/>
        </authorList>
    </citation>
    <scope>NUCLEOTIDE SEQUENCE [LARGE SCALE GENOMIC DNA]</scope>
    <source>
        <strain evidence="3">CCUG 55131</strain>
    </source>
</reference>
<dbReference type="Proteomes" id="UP001597413">
    <property type="component" value="Unassembled WGS sequence"/>
</dbReference>